<keyword evidence="5" id="KW-0285">Flavoprotein</keyword>
<evidence type="ECO:0000313" key="10">
    <source>
        <dbReference type="Proteomes" id="UP000235965"/>
    </source>
</evidence>
<protein>
    <recommendedName>
        <fullName evidence="8">Amine oxidase domain-containing protein</fullName>
    </recommendedName>
</protein>
<dbReference type="InterPro" id="IPR002937">
    <property type="entry name" value="Amino_oxidase"/>
</dbReference>
<evidence type="ECO:0000256" key="4">
    <source>
        <dbReference type="ARBA" id="ARBA00022490"/>
    </source>
</evidence>
<accession>A0A2J7PNR3</accession>
<dbReference type="InterPro" id="IPR050281">
    <property type="entry name" value="Flavin_monoamine_oxidase"/>
</dbReference>
<organism evidence="9 10">
    <name type="scientific">Cryptotermes secundus</name>
    <dbReference type="NCBI Taxonomy" id="105785"/>
    <lineage>
        <taxon>Eukaryota</taxon>
        <taxon>Metazoa</taxon>
        <taxon>Ecdysozoa</taxon>
        <taxon>Arthropoda</taxon>
        <taxon>Hexapoda</taxon>
        <taxon>Insecta</taxon>
        <taxon>Pterygota</taxon>
        <taxon>Neoptera</taxon>
        <taxon>Polyneoptera</taxon>
        <taxon>Dictyoptera</taxon>
        <taxon>Blattodea</taxon>
        <taxon>Blattoidea</taxon>
        <taxon>Termitoidae</taxon>
        <taxon>Kalotermitidae</taxon>
        <taxon>Cryptotermitinae</taxon>
        <taxon>Cryptotermes</taxon>
    </lineage>
</organism>
<comment type="caution">
    <text evidence="9">The sequence shown here is derived from an EMBL/GenBank/DDBJ whole genome shotgun (WGS) entry which is preliminary data.</text>
</comment>
<comment type="subcellular location">
    <subcellularLocation>
        <location evidence="2">Cytoplasm</location>
    </subcellularLocation>
</comment>
<evidence type="ECO:0000256" key="3">
    <source>
        <dbReference type="ARBA" id="ARBA00005995"/>
    </source>
</evidence>
<evidence type="ECO:0000256" key="2">
    <source>
        <dbReference type="ARBA" id="ARBA00004496"/>
    </source>
</evidence>
<dbReference type="OrthoDB" id="2019015at2759"/>
<dbReference type="Gene3D" id="3.90.660.10">
    <property type="match status" value="1"/>
</dbReference>
<sequence>MASAVETISSNRCKILIIGAGMAGLSAAGHLVKNGVTDFKILEARNRIGGRIVSTNTGNHKIELGANWIHGVLGNPVYLIAMVNCLIDIVHVPSPHKVLAATEEGKQIPFQVMQEICDAYVCFFRHCEEYFLCHYSPPTGINSEGEHISLEAELYLDRSSNDAERHLRQPIFDCLLKRETCITGCHSMDKIDLLELGSYTELQGDNIVLPSGYSSILKLVSGEIPQGNVCKRQAVTMIRWHYADESISADITICDDLSNTWYHKIYSFSKLSETPLLGWISGREAKYMETLSHDQVADTCTDILRKFLSDPFIPKPKLCIW</sequence>
<keyword evidence="6" id="KW-0274">FAD</keyword>
<reference evidence="9 10" key="1">
    <citation type="submission" date="2017-12" db="EMBL/GenBank/DDBJ databases">
        <title>Hemimetabolous genomes reveal molecular basis of termite eusociality.</title>
        <authorList>
            <person name="Harrison M.C."/>
            <person name="Jongepier E."/>
            <person name="Robertson H.M."/>
            <person name="Arning N."/>
            <person name="Bitard-Feildel T."/>
            <person name="Chao H."/>
            <person name="Childers C.P."/>
            <person name="Dinh H."/>
            <person name="Doddapaneni H."/>
            <person name="Dugan S."/>
            <person name="Gowin J."/>
            <person name="Greiner C."/>
            <person name="Han Y."/>
            <person name="Hu H."/>
            <person name="Hughes D.S.T."/>
            <person name="Huylmans A.-K."/>
            <person name="Kemena C."/>
            <person name="Kremer L.P.M."/>
            <person name="Lee S.L."/>
            <person name="Lopez-Ezquerra A."/>
            <person name="Mallet L."/>
            <person name="Monroy-Kuhn J.M."/>
            <person name="Moser A."/>
            <person name="Murali S.C."/>
            <person name="Muzny D.M."/>
            <person name="Otani S."/>
            <person name="Piulachs M.-D."/>
            <person name="Poelchau M."/>
            <person name="Qu J."/>
            <person name="Schaub F."/>
            <person name="Wada-Katsumata A."/>
            <person name="Worley K.C."/>
            <person name="Xie Q."/>
            <person name="Ylla G."/>
            <person name="Poulsen M."/>
            <person name="Gibbs R.A."/>
            <person name="Schal C."/>
            <person name="Richards S."/>
            <person name="Belles X."/>
            <person name="Korb J."/>
            <person name="Bornberg-Bauer E."/>
        </authorList>
    </citation>
    <scope>NUCLEOTIDE SEQUENCE [LARGE SCALE GENOMIC DNA]</scope>
    <source>
        <tissue evidence="9">Whole body</tissue>
    </source>
</reference>
<dbReference type="PANTHER" id="PTHR10742">
    <property type="entry name" value="FLAVIN MONOAMINE OXIDASE"/>
    <property type="match status" value="1"/>
</dbReference>
<keyword evidence="10" id="KW-1185">Reference proteome</keyword>
<evidence type="ECO:0000256" key="7">
    <source>
        <dbReference type="ARBA" id="ARBA00023002"/>
    </source>
</evidence>
<dbReference type="SUPFAM" id="SSF54373">
    <property type="entry name" value="FAD-linked reductases, C-terminal domain"/>
    <property type="match status" value="1"/>
</dbReference>
<dbReference type="AlphaFoldDB" id="A0A2J7PNR3"/>
<dbReference type="EMBL" id="NEVH01023308">
    <property type="protein sequence ID" value="PNF17984.1"/>
    <property type="molecule type" value="Genomic_DNA"/>
</dbReference>
<keyword evidence="4" id="KW-0963">Cytoplasm</keyword>
<proteinExistence type="inferred from homology"/>
<gene>
    <name evidence="9" type="ORF">B7P43_G17445</name>
</gene>
<evidence type="ECO:0000256" key="1">
    <source>
        <dbReference type="ARBA" id="ARBA00001974"/>
    </source>
</evidence>
<evidence type="ECO:0000259" key="8">
    <source>
        <dbReference type="Pfam" id="PF01593"/>
    </source>
</evidence>
<evidence type="ECO:0000256" key="5">
    <source>
        <dbReference type="ARBA" id="ARBA00022630"/>
    </source>
</evidence>
<comment type="cofactor">
    <cofactor evidence="1">
        <name>FAD</name>
        <dbReference type="ChEBI" id="CHEBI:57692"/>
    </cofactor>
</comment>
<name>A0A2J7PNR3_9NEOP</name>
<dbReference type="Proteomes" id="UP000235965">
    <property type="component" value="Unassembled WGS sequence"/>
</dbReference>
<dbReference type="Pfam" id="PF01593">
    <property type="entry name" value="Amino_oxidase"/>
    <property type="match status" value="1"/>
</dbReference>
<evidence type="ECO:0000256" key="6">
    <source>
        <dbReference type="ARBA" id="ARBA00022827"/>
    </source>
</evidence>
<dbReference type="PANTHER" id="PTHR10742:SF405">
    <property type="entry name" value="PEROXISOMAL N(1)-ACETYL-SPERMINE_SPERMIDINE OXIDASE"/>
    <property type="match status" value="1"/>
</dbReference>
<dbReference type="InterPro" id="IPR036188">
    <property type="entry name" value="FAD/NAD-bd_sf"/>
</dbReference>
<dbReference type="SUPFAM" id="SSF51905">
    <property type="entry name" value="FAD/NAD(P)-binding domain"/>
    <property type="match status" value="1"/>
</dbReference>
<comment type="similarity">
    <text evidence="3">Belongs to the flavin monoamine oxidase family.</text>
</comment>
<keyword evidence="7" id="KW-0560">Oxidoreductase</keyword>
<dbReference type="STRING" id="105785.A0A2J7PNR3"/>
<dbReference type="Gene3D" id="3.50.50.60">
    <property type="entry name" value="FAD/NAD(P)-binding domain"/>
    <property type="match status" value="1"/>
</dbReference>
<evidence type="ECO:0000313" key="9">
    <source>
        <dbReference type="EMBL" id="PNF17984.1"/>
    </source>
</evidence>
<dbReference type="InParanoid" id="A0A2J7PNR3"/>
<dbReference type="GO" id="GO:0046592">
    <property type="term" value="F:polyamine oxidase activity"/>
    <property type="evidence" value="ECO:0007669"/>
    <property type="project" value="TreeGrafter"/>
</dbReference>
<dbReference type="GO" id="GO:0005737">
    <property type="term" value="C:cytoplasm"/>
    <property type="evidence" value="ECO:0007669"/>
    <property type="project" value="UniProtKB-SubCell"/>
</dbReference>
<feature type="domain" description="Amine oxidase" evidence="8">
    <location>
        <begin position="22"/>
        <end position="96"/>
    </location>
</feature>